<feature type="domain" description="DUF7907" evidence="1">
    <location>
        <begin position="23"/>
        <end position="163"/>
    </location>
</feature>
<protein>
    <recommendedName>
        <fullName evidence="1">DUF7907 domain-containing protein</fullName>
    </recommendedName>
</protein>
<name>A0A0J7JTW8_LASNI</name>
<organism evidence="2 3">
    <name type="scientific">Lasius niger</name>
    <name type="common">Black garden ant</name>
    <dbReference type="NCBI Taxonomy" id="67767"/>
    <lineage>
        <taxon>Eukaryota</taxon>
        <taxon>Metazoa</taxon>
        <taxon>Ecdysozoa</taxon>
        <taxon>Arthropoda</taxon>
        <taxon>Hexapoda</taxon>
        <taxon>Insecta</taxon>
        <taxon>Pterygota</taxon>
        <taxon>Neoptera</taxon>
        <taxon>Endopterygota</taxon>
        <taxon>Hymenoptera</taxon>
        <taxon>Apocrita</taxon>
        <taxon>Aculeata</taxon>
        <taxon>Formicoidea</taxon>
        <taxon>Formicidae</taxon>
        <taxon>Formicinae</taxon>
        <taxon>Lasius</taxon>
        <taxon>Lasius</taxon>
    </lineage>
</organism>
<dbReference type="Proteomes" id="UP000036403">
    <property type="component" value="Unassembled WGS sequence"/>
</dbReference>
<dbReference type="EMBL" id="LBMM01035296">
    <property type="protein sequence ID" value="KMQ81464.1"/>
    <property type="molecule type" value="Genomic_DNA"/>
</dbReference>
<evidence type="ECO:0000313" key="2">
    <source>
        <dbReference type="EMBL" id="KMQ81464.1"/>
    </source>
</evidence>
<evidence type="ECO:0000259" key="1">
    <source>
        <dbReference type="Pfam" id="PF25484"/>
    </source>
</evidence>
<gene>
    <name evidence="2" type="ORF">RF55_26248</name>
</gene>
<dbReference type="OrthoDB" id="3518533at2759"/>
<keyword evidence="3" id="KW-1185">Reference proteome</keyword>
<dbReference type="STRING" id="67767.A0A0J7JTW8"/>
<evidence type="ECO:0000313" key="3">
    <source>
        <dbReference type="Proteomes" id="UP000036403"/>
    </source>
</evidence>
<accession>A0A0J7JTW8</accession>
<dbReference type="PaxDb" id="67767-A0A0J7JTW8"/>
<feature type="non-terminal residue" evidence="2">
    <location>
        <position position="192"/>
    </location>
</feature>
<feature type="non-terminal residue" evidence="2">
    <location>
        <position position="1"/>
    </location>
</feature>
<sequence>GLAAASTATETHIRPYYPGTSHSKGFRLAINVTDHSNVLYSLIQNKYIGSIHVGAGLALVGWAPDTEYARIFYQNGTAEEHRSGMDKKSPAVSTAHLDAGPGTPGIYIAPVPEPYAFLFPDTWTACNESISYYPGKHFVIFKRVETNHNIPDGCVPVRLIPECIPLNDLPPESLSSHEYAIDDRCYKDVTAL</sequence>
<reference evidence="2 3" key="1">
    <citation type="submission" date="2015-04" db="EMBL/GenBank/DDBJ databases">
        <title>Lasius niger genome sequencing.</title>
        <authorList>
            <person name="Konorov E.A."/>
            <person name="Nikitin M.A."/>
            <person name="Kirill M.V."/>
            <person name="Chang P."/>
        </authorList>
    </citation>
    <scope>NUCLEOTIDE SEQUENCE [LARGE SCALE GENOMIC DNA]</scope>
    <source>
        <tissue evidence="2">Whole</tissue>
    </source>
</reference>
<proteinExistence type="predicted"/>
<dbReference type="Pfam" id="PF25484">
    <property type="entry name" value="DUF7907"/>
    <property type="match status" value="1"/>
</dbReference>
<dbReference type="AlphaFoldDB" id="A0A0J7JTW8"/>
<dbReference type="InterPro" id="IPR057229">
    <property type="entry name" value="DUF7907"/>
</dbReference>
<comment type="caution">
    <text evidence="2">The sequence shown here is derived from an EMBL/GenBank/DDBJ whole genome shotgun (WGS) entry which is preliminary data.</text>
</comment>